<dbReference type="Ensembl" id="ENSPSIT00000012770.1">
    <property type="protein sequence ID" value="ENSPSIP00000012709.1"/>
    <property type="gene ID" value="ENSPSIG00000011446.1"/>
</dbReference>
<name>K7FXE9_PELSI</name>
<dbReference type="AlphaFoldDB" id="K7FXE9"/>
<dbReference type="CDD" id="cd20529">
    <property type="entry name" value="CYCLIN_CCNJ-like_rpt2"/>
    <property type="match status" value="1"/>
</dbReference>
<dbReference type="FunFam" id="1.10.472.10:FF:000022">
    <property type="entry name" value="cyclin-J isoform X1"/>
    <property type="match status" value="1"/>
</dbReference>
<evidence type="ECO:0000256" key="2">
    <source>
        <dbReference type="ARBA" id="ARBA00061243"/>
    </source>
</evidence>
<dbReference type="Pfam" id="PF00134">
    <property type="entry name" value="Cyclin_N"/>
    <property type="match status" value="1"/>
</dbReference>
<dbReference type="EMBL" id="AGCU01190357">
    <property type="status" value="NOT_ANNOTATED_CDS"/>
    <property type="molecule type" value="Genomic_DNA"/>
</dbReference>
<dbReference type="EMBL" id="AGCU01190354">
    <property type="status" value="NOT_ANNOTATED_CDS"/>
    <property type="molecule type" value="Genomic_DNA"/>
</dbReference>
<accession>K7FXE9</accession>
<dbReference type="EMBL" id="AGCU01190359">
    <property type="status" value="NOT_ANNOTATED_CDS"/>
    <property type="molecule type" value="Genomic_DNA"/>
</dbReference>
<organism evidence="7 8">
    <name type="scientific">Pelodiscus sinensis</name>
    <name type="common">Chinese softshell turtle</name>
    <name type="synonym">Trionyx sinensis</name>
    <dbReference type="NCBI Taxonomy" id="13735"/>
    <lineage>
        <taxon>Eukaryota</taxon>
        <taxon>Metazoa</taxon>
        <taxon>Chordata</taxon>
        <taxon>Craniata</taxon>
        <taxon>Vertebrata</taxon>
        <taxon>Euteleostomi</taxon>
        <taxon>Archelosauria</taxon>
        <taxon>Testudinata</taxon>
        <taxon>Testudines</taxon>
        <taxon>Cryptodira</taxon>
        <taxon>Trionychia</taxon>
        <taxon>Trionychidae</taxon>
        <taxon>Pelodiscus</taxon>
    </lineage>
</organism>
<keyword evidence="1 4" id="KW-0195">Cyclin</keyword>
<dbReference type="eggNOG" id="ENOG502QQ5T">
    <property type="taxonomic scope" value="Eukaryota"/>
</dbReference>
<dbReference type="HOGENOM" id="CLU_577407_0_0_1"/>
<evidence type="ECO:0000256" key="4">
    <source>
        <dbReference type="RuleBase" id="RU000383"/>
    </source>
</evidence>
<dbReference type="FunFam" id="1.10.472.10:FF:000047">
    <property type="entry name" value="Cyclin J like"/>
    <property type="match status" value="1"/>
</dbReference>
<evidence type="ECO:0000259" key="6">
    <source>
        <dbReference type="SMART" id="SM01332"/>
    </source>
</evidence>
<feature type="domain" description="Cyclin C-terminal" evidence="6">
    <location>
        <begin position="286"/>
        <end position="422"/>
    </location>
</feature>
<dbReference type="EMBL" id="AGCU01190358">
    <property type="status" value="NOT_ANNOTATED_CDS"/>
    <property type="molecule type" value="Genomic_DNA"/>
</dbReference>
<gene>
    <name evidence="7" type="primary">CCNJL</name>
</gene>
<feature type="domain" description="Cyclin-like" evidence="5">
    <location>
        <begin position="309"/>
        <end position="391"/>
    </location>
</feature>
<dbReference type="EMBL" id="AGCU01190356">
    <property type="status" value="NOT_ANNOTATED_CDS"/>
    <property type="molecule type" value="Genomic_DNA"/>
</dbReference>
<dbReference type="Proteomes" id="UP000007267">
    <property type="component" value="Unassembled WGS sequence"/>
</dbReference>
<reference evidence="8" key="2">
    <citation type="journal article" date="2013" name="Nat. Genet.">
        <title>The draft genomes of soft-shell turtle and green sea turtle yield insights into the development and evolution of the turtle-specific body plan.</title>
        <authorList>
            <person name="Wang Z."/>
            <person name="Pascual-Anaya J."/>
            <person name="Zadissa A."/>
            <person name="Li W."/>
            <person name="Niimura Y."/>
            <person name="Huang Z."/>
            <person name="Li C."/>
            <person name="White S."/>
            <person name="Xiong Z."/>
            <person name="Fang D."/>
            <person name="Wang B."/>
            <person name="Ming Y."/>
            <person name="Chen Y."/>
            <person name="Zheng Y."/>
            <person name="Kuraku S."/>
            <person name="Pignatelli M."/>
            <person name="Herrero J."/>
            <person name="Beal K."/>
            <person name="Nozawa M."/>
            <person name="Li Q."/>
            <person name="Wang J."/>
            <person name="Zhang H."/>
            <person name="Yu L."/>
            <person name="Shigenobu S."/>
            <person name="Wang J."/>
            <person name="Liu J."/>
            <person name="Flicek P."/>
            <person name="Searle S."/>
            <person name="Wang J."/>
            <person name="Kuratani S."/>
            <person name="Yin Y."/>
            <person name="Aken B."/>
            <person name="Zhang G."/>
            <person name="Irie N."/>
        </authorList>
    </citation>
    <scope>NUCLEOTIDE SEQUENCE [LARGE SCALE GENOMIC DNA]</scope>
    <source>
        <strain evidence="8">Daiwa-1</strain>
    </source>
</reference>
<dbReference type="SUPFAM" id="SSF47954">
    <property type="entry name" value="Cyclin-like"/>
    <property type="match status" value="2"/>
</dbReference>
<dbReference type="Gene3D" id="1.10.472.10">
    <property type="entry name" value="Cyclin-like"/>
    <property type="match status" value="2"/>
</dbReference>
<dbReference type="InterPro" id="IPR013763">
    <property type="entry name" value="Cyclin-like_dom"/>
</dbReference>
<dbReference type="EMBL" id="AGCU01190355">
    <property type="status" value="NOT_ANNOTATED_CDS"/>
    <property type="molecule type" value="Genomic_DNA"/>
</dbReference>
<evidence type="ECO:0000259" key="5">
    <source>
        <dbReference type="SMART" id="SM00385"/>
    </source>
</evidence>
<dbReference type="InterPro" id="IPR006671">
    <property type="entry name" value="Cyclin_N"/>
</dbReference>
<dbReference type="STRING" id="13735.ENSPSIP00000012709"/>
<proteinExistence type="inferred from homology"/>
<dbReference type="EMBL" id="AGCU01190353">
    <property type="status" value="NOT_ANNOTATED_CDS"/>
    <property type="molecule type" value="Genomic_DNA"/>
</dbReference>
<dbReference type="Pfam" id="PF02984">
    <property type="entry name" value="Cyclin_C"/>
    <property type="match status" value="1"/>
</dbReference>
<dbReference type="CDD" id="cd20528">
    <property type="entry name" value="CYCLIN_CCNJ-like_rpt1"/>
    <property type="match status" value="1"/>
</dbReference>
<dbReference type="InterPro" id="IPR004367">
    <property type="entry name" value="Cyclin_C-dom"/>
</dbReference>
<feature type="domain" description="Cyclin-like" evidence="5">
    <location>
        <begin position="186"/>
        <end position="277"/>
    </location>
</feature>
<dbReference type="PANTHER" id="PTHR10177">
    <property type="entry name" value="CYCLINS"/>
    <property type="match status" value="1"/>
</dbReference>
<evidence type="ECO:0000313" key="8">
    <source>
        <dbReference type="Proteomes" id="UP000007267"/>
    </source>
</evidence>
<dbReference type="InterPro" id="IPR039361">
    <property type="entry name" value="Cyclin"/>
</dbReference>
<dbReference type="SMART" id="SM00385">
    <property type="entry name" value="CYCLIN"/>
    <property type="match status" value="2"/>
</dbReference>
<evidence type="ECO:0000256" key="1">
    <source>
        <dbReference type="ARBA" id="ARBA00023127"/>
    </source>
</evidence>
<dbReference type="SMART" id="SM01332">
    <property type="entry name" value="Cyclin_C"/>
    <property type="match status" value="1"/>
</dbReference>
<reference evidence="7" key="3">
    <citation type="submission" date="2025-08" db="UniProtKB">
        <authorList>
            <consortium name="Ensembl"/>
        </authorList>
    </citation>
    <scope>IDENTIFICATION</scope>
</reference>
<keyword evidence="8" id="KW-1185">Reference proteome</keyword>
<reference evidence="7" key="4">
    <citation type="submission" date="2025-09" db="UniProtKB">
        <authorList>
            <consortium name="Ensembl"/>
        </authorList>
    </citation>
    <scope>IDENTIFICATION</scope>
</reference>
<evidence type="ECO:0000313" key="7">
    <source>
        <dbReference type="Ensembl" id="ENSPSIP00000012709.1"/>
    </source>
</evidence>
<dbReference type="InterPro" id="IPR036915">
    <property type="entry name" value="Cyclin-like_sf"/>
</dbReference>
<sequence>MGTTSPRVLRVEALRLRGRCCNPRERCCCGCIEWQQPAAVHKDSGQEDTGGGGGEREAGAGAGCVAVFPAWCPLGRGIYGPSFPPTCRAGADPPVAAAFPLPQHPQDVGAGQRLLPRVRGTEEAARGELPNPSLPHLCMGRMRLEEQWWKGELAADIHQTLRLKELKLPVYKAHSPQIGMRRYFTDLLGVLSSRCSLCPTARHLAVYLLDLFMDHYDITVKQLYVISIACLLLASKFEEKEARVPKLEQLNNLVYLYNVNMVLNKKDLLKMELLLLESFNWNLCLPTPAHYIDYYLFASVGENDLHNGWPITSLGKVKAFMEKYAYYFLDFSVQDYAFLSFRPSLIAAACVCASRICMQISPSWTTQLQLLTCYSWEHLAQCIEMMLIYYENDVKEASKMKKQVTLQQQEVESMDHQTTTQASLQSAVQTLPLQAPITMQVAIATEPRHCISMAYGSSYFSGHHSYTARCFDR</sequence>
<protein>
    <recommendedName>
        <fullName evidence="3">Cyclin-J-like protein</fullName>
    </recommendedName>
</protein>
<dbReference type="GeneTree" id="ENSGT00940000159349"/>
<dbReference type="OMA" id="GMRRYFT"/>
<evidence type="ECO:0000256" key="3">
    <source>
        <dbReference type="ARBA" id="ARBA00069543"/>
    </source>
</evidence>
<comment type="similarity">
    <text evidence="2">Belongs to the cyclin family. Cyclin J subfamily.</text>
</comment>
<reference evidence="8" key="1">
    <citation type="submission" date="2011-10" db="EMBL/GenBank/DDBJ databases">
        <authorList>
            <consortium name="Soft-shell Turtle Genome Consortium"/>
        </authorList>
    </citation>
    <scope>NUCLEOTIDE SEQUENCE [LARGE SCALE GENOMIC DNA]</scope>
    <source>
        <strain evidence="8">Daiwa-1</strain>
    </source>
</reference>